<gene>
    <name evidence="3" type="ORF">B2J93_7827</name>
</gene>
<feature type="transmembrane region" description="Helical" evidence="2">
    <location>
        <begin position="126"/>
        <end position="149"/>
    </location>
</feature>
<keyword evidence="2" id="KW-0812">Transmembrane</keyword>
<feature type="compositionally biased region" description="Polar residues" evidence="1">
    <location>
        <begin position="7"/>
        <end position="31"/>
    </location>
</feature>
<reference evidence="3 4" key="1">
    <citation type="submission" date="2017-04" db="EMBL/GenBank/DDBJ databases">
        <title>Draft genome sequence of Marssonina coronaria NL1: causal agent of apple blotch.</title>
        <authorList>
            <person name="Cheng Q."/>
        </authorList>
    </citation>
    <scope>NUCLEOTIDE SEQUENCE [LARGE SCALE GENOMIC DNA]</scope>
    <source>
        <strain evidence="3 4">NL1</strain>
    </source>
</reference>
<dbReference type="AlphaFoldDB" id="A0A218ZD63"/>
<keyword evidence="4" id="KW-1185">Reference proteome</keyword>
<protein>
    <submittedName>
        <fullName evidence="3">Uncharacterized protein</fullName>
    </submittedName>
</protein>
<feature type="region of interest" description="Disordered" evidence="1">
    <location>
        <begin position="56"/>
        <end position="81"/>
    </location>
</feature>
<feature type="compositionally biased region" description="Gly residues" evidence="1">
    <location>
        <begin position="274"/>
        <end position="284"/>
    </location>
</feature>
<comment type="caution">
    <text evidence="3">The sequence shown here is derived from an EMBL/GenBank/DDBJ whole genome shotgun (WGS) entry which is preliminary data.</text>
</comment>
<dbReference type="Proteomes" id="UP000242519">
    <property type="component" value="Unassembled WGS sequence"/>
</dbReference>
<feature type="region of interest" description="Disordered" evidence="1">
    <location>
        <begin position="1"/>
        <end position="43"/>
    </location>
</feature>
<dbReference type="EMBL" id="MZNU01000068">
    <property type="protein sequence ID" value="OWP05483.1"/>
    <property type="molecule type" value="Genomic_DNA"/>
</dbReference>
<evidence type="ECO:0000256" key="2">
    <source>
        <dbReference type="SAM" id="Phobius"/>
    </source>
</evidence>
<evidence type="ECO:0000256" key="1">
    <source>
        <dbReference type="SAM" id="MobiDB-lite"/>
    </source>
</evidence>
<keyword evidence="2" id="KW-1133">Transmembrane helix</keyword>
<organism evidence="3 4">
    <name type="scientific">Diplocarpon coronariae</name>
    <dbReference type="NCBI Taxonomy" id="2795749"/>
    <lineage>
        <taxon>Eukaryota</taxon>
        <taxon>Fungi</taxon>
        <taxon>Dikarya</taxon>
        <taxon>Ascomycota</taxon>
        <taxon>Pezizomycotina</taxon>
        <taxon>Leotiomycetes</taxon>
        <taxon>Helotiales</taxon>
        <taxon>Drepanopezizaceae</taxon>
        <taxon>Diplocarpon</taxon>
    </lineage>
</organism>
<dbReference type="InParanoid" id="A0A218ZD63"/>
<feature type="region of interest" description="Disordered" evidence="1">
    <location>
        <begin position="219"/>
        <end position="284"/>
    </location>
</feature>
<keyword evidence="2" id="KW-0472">Membrane</keyword>
<proteinExistence type="predicted"/>
<accession>A0A218ZD63</accession>
<sequence>MIKRGSGTANALGQQTERGPAVNNESSCGAFTTTQGGRQRLRQRIASQSRLLRLFQTPPSRSRASSSPSSDSASASTMPPRPLPLSKPAVALFSPFLLQLFRRQSHTDAIIPATYGSIDSGPSPGAVAGIVLGSVSGFLLLLWLIYTCIRFGAAPSSRSSYTESVVVRERRKARPYRKARPHRTSETVEVRRERSPVRIVVPERGPERVERIIVEETRETRRARSRGGSDDEVVVIEEHSPPRRQRSERATRSSVETERRNSGYRAVDPMAYGGSAGGRRGGRL</sequence>
<feature type="compositionally biased region" description="Basic and acidic residues" evidence="1">
    <location>
        <begin position="236"/>
        <end position="261"/>
    </location>
</feature>
<name>A0A218ZD63_9HELO</name>
<dbReference type="OrthoDB" id="5423884at2759"/>
<feature type="compositionally biased region" description="Low complexity" evidence="1">
    <location>
        <begin position="58"/>
        <end position="76"/>
    </location>
</feature>
<evidence type="ECO:0000313" key="4">
    <source>
        <dbReference type="Proteomes" id="UP000242519"/>
    </source>
</evidence>
<evidence type="ECO:0000313" key="3">
    <source>
        <dbReference type="EMBL" id="OWP05483.1"/>
    </source>
</evidence>